<organism evidence="5 6">
    <name type="scientific">Phytophthora oleae</name>
    <dbReference type="NCBI Taxonomy" id="2107226"/>
    <lineage>
        <taxon>Eukaryota</taxon>
        <taxon>Sar</taxon>
        <taxon>Stramenopiles</taxon>
        <taxon>Oomycota</taxon>
        <taxon>Peronosporomycetes</taxon>
        <taxon>Peronosporales</taxon>
        <taxon>Peronosporaceae</taxon>
        <taxon>Phytophthora</taxon>
    </lineage>
</organism>
<dbReference type="Gene3D" id="1.25.40.20">
    <property type="entry name" value="Ankyrin repeat-containing domain"/>
    <property type="match status" value="4"/>
</dbReference>
<evidence type="ECO:0008006" key="7">
    <source>
        <dbReference type="Google" id="ProtNLM"/>
    </source>
</evidence>
<evidence type="ECO:0000313" key="5">
    <source>
        <dbReference type="EMBL" id="KAL3672059.1"/>
    </source>
</evidence>
<dbReference type="PANTHER" id="PTHR24126">
    <property type="entry name" value="ANKYRIN REPEAT, PH AND SEC7 DOMAIN CONTAINING PROTEIN SECG-RELATED"/>
    <property type="match status" value="1"/>
</dbReference>
<evidence type="ECO:0000256" key="4">
    <source>
        <dbReference type="SAM" id="MobiDB-lite"/>
    </source>
</evidence>
<keyword evidence="6" id="KW-1185">Reference proteome</keyword>
<evidence type="ECO:0000313" key="6">
    <source>
        <dbReference type="Proteomes" id="UP001632037"/>
    </source>
</evidence>
<reference evidence="5 6" key="1">
    <citation type="submission" date="2024-09" db="EMBL/GenBank/DDBJ databases">
        <title>Genome sequencing and assembly of Phytophthora oleae, isolate VK10A, causative agent of rot of olive drupes.</title>
        <authorList>
            <person name="Conti Taguali S."/>
            <person name="Riolo M."/>
            <person name="La Spada F."/>
            <person name="Cacciola S.O."/>
            <person name="Dionisio G."/>
        </authorList>
    </citation>
    <scope>NUCLEOTIDE SEQUENCE [LARGE SCALE GENOMIC DNA]</scope>
    <source>
        <strain evidence="5 6">VK10A</strain>
    </source>
</reference>
<name>A0ABD3G0R4_9STRA</name>
<evidence type="ECO:0000256" key="1">
    <source>
        <dbReference type="ARBA" id="ARBA00022737"/>
    </source>
</evidence>
<accession>A0ABD3G0R4</accession>
<feature type="region of interest" description="Disordered" evidence="4">
    <location>
        <begin position="52"/>
        <end position="138"/>
    </location>
</feature>
<comment type="caution">
    <text evidence="5">The sequence shown here is derived from an EMBL/GenBank/DDBJ whole genome shotgun (WGS) entry which is preliminary data.</text>
</comment>
<feature type="compositionally biased region" description="Polar residues" evidence="4">
    <location>
        <begin position="52"/>
        <end position="80"/>
    </location>
</feature>
<dbReference type="PROSITE" id="PS50297">
    <property type="entry name" value="ANK_REP_REGION"/>
    <property type="match status" value="2"/>
</dbReference>
<dbReference type="PROSITE" id="PS50088">
    <property type="entry name" value="ANK_REPEAT"/>
    <property type="match status" value="2"/>
</dbReference>
<protein>
    <recommendedName>
        <fullName evidence="7">Ankyrin repeat protein</fullName>
    </recommendedName>
</protein>
<evidence type="ECO:0000256" key="2">
    <source>
        <dbReference type="ARBA" id="ARBA00023043"/>
    </source>
</evidence>
<gene>
    <name evidence="5" type="ORF">V7S43_002723</name>
</gene>
<dbReference type="InterPro" id="IPR002110">
    <property type="entry name" value="Ankyrin_rpt"/>
</dbReference>
<dbReference type="PANTHER" id="PTHR24126:SF14">
    <property type="entry name" value="ANK_REP_REGION DOMAIN-CONTAINING PROTEIN"/>
    <property type="match status" value="1"/>
</dbReference>
<feature type="repeat" description="ANK" evidence="3">
    <location>
        <begin position="422"/>
        <end position="454"/>
    </location>
</feature>
<dbReference type="SUPFAM" id="SSF48403">
    <property type="entry name" value="Ankyrin repeat"/>
    <property type="match status" value="1"/>
</dbReference>
<feature type="repeat" description="ANK" evidence="3">
    <location>
        <begin position="538"/>
        <end position="570"/>
    </location>
</feature>
<proteinExistence type="predicted"/>
<dbReference type="AlphaFoldDB" id="A0ABD3G0R4"/>
<dbReference type="Proteomes" id="UP001632037">
    <property type="component" value="Unassembled WGS sequence"/>
</dbReference>
<dbReference type="Pfam" id="PF12796">
    <property type="entry name" value="Ank_2"/>
    <property type="match status" value="2"/>
</dbReference>
<feature type="compositionally biased region" description="Low complexity" evidence="4">
    <location>
        <begin position="92"/>
        <end position="102"/>
    </location>
</feature>
<feature type="compositionally biased region" description="Acidic residues" evidence="4">
    <location>
        <begin position="106"/>
        <end position="125"/>
    </location>
</feature>
<sequence length="820" mass="91686">MELSKPTSLAAFAAKQQLLDDLNVTLAAQVKIPVLKADGEVASSLKQLKALQQSPSKLSSLTPPASLLESTGADTRQSSVKPIAPTSEHSPATATETKASKSAAEDGSDDEEILFEGDKEDETFPENEKPPPPVTEDVEDLYDCPEVISIKQLENPRSYREPKMFLPRASDIELFHVVQTQDIDQLEQYLAEISTTEMLEIVDTAGRNLYHYAALSQAKIVQTLIFQHVNSFRDTEVEAELQLLARKKAQNAFGKGWVPPRVTELQREATKRKCEDWLSICRSVDENGRSLFHYLATTKALIPIQDYEFCSVLRTQPNLLATTDNFKKLALHYAVETGNLAQVKWHFQMGVNLNQAHVDLLLSFNVSRVMENVILRQLEAMDIRNYYLPTSKNKEQEDISPGASTFALAKLQRVTDDGAGRLHQLPLHRAAMFGNIRAVELLLEAGADPTARDLNHWTPLHYCASEASATHLSIAQLLMESPSRVDVNAKSLKGRSPLHVAVRSNKRKNCQAIDFQDRQSIVTCLHKCKADLDLKDNHGETPLLLACRAGGSNVVKFLLTAGCDPTATGDNKWNPLHYAVIRGNPAMVRFLLFWDADSRLWIDSPGIQGRKPVDLSKNDAIRQMLANLWMESYNGNVEQVRRLLLRQSQQDGLVSVKDKTEQAERTPLHLAILGYLNVLQSTKSTELKRTAPRRFLQTVVLVLQAGADLCAADKWGVTPLMLAATIKDPIFMETLLDRLPDEDNLLTTDVDGNTALHYSYAFCQAQNSTMLEDQMDDADVENKQGKTPFEITGSRDKIFPKNYQQFLKHQQNLKKRQKGS</sequence>
<dbReference type="SMART" id="SM00248">
    <property type="entry name" value="ANK"/>
    <property type="match status" value="10"/>
</dbReference>
<keyword evidence="1" id="KW-0677">Repeat</keyword>
<dbReference type="InterPro" id="IPR036770">
    <property type="entry name" value="Ankyrin_rpt-contain_sf"/>
</dbReference>
<keyword evidence="2 3" id="KW-0040">ANK repeat</keyword>
<dbReference type="EMBL" id="JBIMZQ010000004">
    <property type="protein sequence ID" value="KAL3672059.1"/>
    <property type="molecule type" value="Genomic_DNA"/>
</dbReference>
<evidence type="ECO:0000256" key="3">
    <source>
        <dbReference type="PROSITE-ProRule" id="PRU00023"/>
    </source>
</evidence>